<dbReference type="Proteomes" id="UP000002420">
    <property type="component" value="Chromosome"/>
</dbReference>
<dbReference type="KEGG" id="glo:Glov_3524"/>
<evidence type="ECO:0000313" key="3">
    <source>
        <dbReference type="Proteomes" id="UP000002420"/>
    </source>
</evidence>
<dbReference type="eggNOG" id="COG0426">
    <property type="taxonomic scope" value="Bacteria"/>
</dbReference>
<keyword evidence="3" id="KW-1185">Reference proteome</keyword>
<accession>B3E2W7</accession>
<dbReference type="PANTHER" id="PTHR43041:SF1">
    <property type="entry name" value="METALLO-BETA-LACTAMASE DOMAIN-CONTAINING PROTEIN"/>
    <property type="match status" value="1"/>
</dbReference>
<reference evidence="2 3" key="1">
    <citation type="submission" date="2008-05" db="EMBL/GenBank/DDBJ databases">
        <title>Complete sequence of chromosome of Geobacter lovleyi SZ.</title>
        <authorList>
            <consortium name="US DOE Joint Genome Institute"/>
            <person name="Lucas S."/>
            <person name="Copeland A."/>
            <person name="Lapidus A."/>
            <person name="Glavina del Rio T."/>
            <person name="Dalin E."/>
            <person name="Tice H."/>
            <person name="Bruce D."/>
            <person name="Goodwin L."/>
            <person name="Pitluck S."/>
            <person name="Chertkov O."/>
            <person name="Meincke L."/>
            <person name="Brettin T."/>
            <person name="Detter J.C."/>
            <person name="Han C."/>
            <person name="Tapia R."/>
            <person name="Kuske C.R."/>
            <person name="Schmutz J."/>
            <person name="Larimer F."/>
            <person name="Land M."/>
            <person name="Hauser L."/>
            <person name="Kyrpides N."/>
            <person name="Mikhailova N."/>
            <person name="Sung Y."/>
            <person name="Fletcher K.E."/>
            <person name="Ritalahti K.M."/>
            <person name="Loeffler F.E."/>
            <person name="Richardson P."/>
        </authorList>
    </citation>
    <scope>NUCLEOTIDE SEQUENCE [LARGE SCALE GENOMIC DNA]</scope>
    <source>
        <strain evidence="3">ATCC BAA-1151 / DSM 17278 / SZ</strain>
    </source>
</reference>
<dbReference type="HOGENOM" id="CLU_056905_0_0_7"/>
<gene>
    <name evidence="2" type="ordered locus">Glov_3524</name>
</gene>
<dbReference type="SMART" id="SM00849">
    <property type="entry name" value="Lactamase_B"/>
    <property type="match status" value="1"/>
</dbReference>
<name>B3E2W7_TRIL1</name>
<sequence>MSLTTADLDQPVEISNDIFWVGSGSKAFLSRNCYLRIFKGGGNVANMLIDPGPASDLDDLITKVTKVLGDITKVNLIFINHQDPDVVGNVPYLGKINPRLTVLASEDTWRLVSLNSPKVGFKAIERFKNLRISLNTQQYHRLQFIPTPFCHFRGACMLYDLESRILFTGDFMGGIAATGLEATEANWAGIKAFHQLYMPSNEAIRKAVQKIRELDPPPLMLAPQHGGIIQGALIDEFLSRMEELPVGLDIISSLEGKFSLLIASLNEIIGTFKEISDEQTARRVLAYFEPDGSYPALVAMSQDGTVTDIKGDPLEVVEALIKVFLRHVDAEQQNILKAKISRSLLEHNLPPFDLLLAQDDVASDILLEDL</sequence>
<dbReference type="SUPFAM" id="SSF56281">
    <property type="entry name" value="Metallo-hydrolase/oxidoreductase"/>
    <property type="match status" value="1"/>
</dbReference>
<dbReference type="InterPro" id="IPR036866">
    <property type="entry name" value="RibonucZ/Hydroxyglut_hydro"/>
</dbReference>
<dbReference type="InterPro" id="IPR001279">
    <property type="entry name" value="Metallo-B-lactamas"/>
</dbReference>
<dbReference type="AlphaFoldDB" id="B3E2W7"/>
<evidence type="ECO:0000259" key="1">
    <source>
        <dbReference type="SMART" id="SM00849"/>
    </source>
</evidence>
<organism evidence="2 3">
    <name type="scientific">Trichlorobacter lovleyi (strain ATCC BAA-1151 / DSM 17278 / SZ)</name>
    <name type="common">Geobacter lovleyi</name>
    <dbReference type="NCBI Taxonomy" id="398767"/>
    <lineage>
        <taxon>Bacteria</taxon>
        <taxon>Pseudomonadati</taxon>
        <taxon>Thermodesulfobacteriota</taxon>
        <taxon>Desulfuromonadia</taxon>
        <taxon>Geobacterales</taxon>
        <taxon>Geobacteraceae</taxon>
        <taxon>Trichlorobacter</taxon>
    </lineage>
</organism>
<protein>
    <submittedName>
        <fullName evidence="2">Beta-lactamase domain protein</fullName>
    </submittedName>
</protein>
<dbReference type="Pfam" id="PF19583">
    <property type="entry name" value="ODP"/>
    <property type="match status" value="1"/>
</dbReference>
<dbReference type="STRING" id="398767.Glov_3524"/>
<feature type="domain" description="Metallo-beta-lactamase" evidence="1">
    <location>
        <begin position="30"/>
        <end position="225"/>
    </location>
</feature>
<evidence type="ECO:0000313" key="2">
    <source>
        <dbReference type="EMBL" id="ACD97227.1"/>
    </source>
</evidence>
<dbReference type="EMBL" id="CP001089">
    <property type="protein sequence ID" value="ACD97227.1"/>
    <property type="molecule type" value="Genomic_DNA"/>
</dbReference>
<dbReference type="RefSeq" id="WP_012471545.1">
    <property type="nucleotide sequence ID" value="NC_010814.1"/>
</dbReference>
<dbReference type="InterPro" id="IPR045761">
    <property type="entry name" value="ODP_dom"/>
</dbReference>
<dbReference type="PANTHER" id="PTHR43041">
    <property type="entry name" value="HYDROLASE, METALLO-BETA-LACTAMASE SUPERFAMILY"/>
    <property type="match status" value="1"/>
</dbReference>
<dbReference type="Gene3D" id="3.60.15.10">
    <property type="entry name" value="Ribonuclease Z/Hydroxyacylglutathione hydrolase-like"/>
    <property type="match status" value="1"/>
</dbReference>
<proteinExistence type="predicted"/>